<keyword evidence="2" id="KW-1185">Reference proteome</keyword>
<accession>A0A822YBA6</accession>
<dbReference type="EMBL" id="DUZY01000002">
    <property type="protein sequence ID" value="DAD29850.1"/>
    <property type="molecule type" value="Genomic_DNA"/>
</dbReference>
<reference evidence="1 2" key="1">
    <citation type="journal article" date="2020" name="Mol. Biol. Evol.">
        <title>Distinct Expression and Methylation Patterns for Genes with Different Fates following a Single Whole-Genome Duplication in Flowering Plants.</title>
        <authorList>
            <person name="Shi T."/>
            <person name="Rahmani R.S."/>
            <person name="Gugger P.F."/>
            <person name="Wang M."/>
            <person name="Li H."/>
            <person name="Zhang Y."/>
            <person name="Li Z."/>
            <person name="Wang Q."/>
            <person name="Van de Peer Y."/>
            <person name="Marchal K."/>
            <person name="Chen J."/>
        </authorList>
    </citation>
    <scope>NUCLEOTIDE SEQUENCE [LARGE SCALE GENOMIC DNA]</scope>
    <source>
        <tissue evidence="1">Leaf</tissue>
    </source>
</reference>
<dbReference type="InterPro" id="IPR011990">
    <property type="entry name" value="TPR-like_helical_dom_sf"/>
</dbReference>
<dbReference type="InterPro" id="IPR046848">
    <property type="entry name" value="E_motif"/>
</dbReference>
<dbReference type="Gene3D" id="1.25.40.10">
    <property type="entry name" value="Tetratricopeptide repeat domain"/>
    <property type="match status" value="1"/>
</dbReference>
<dbReference type="Proteomes" id="UP000607653">
    <property type="component" value="Unassembled WGS sequence"/>
</dbReference>
<dbReference type="GO" id="GO:0003723">
    <property type="term" value="F:RNA binding"/>
    <property type="evidence" value="ECO:0007669"/>
    <property type="project" value="InterPro"/>
</dbReference>
<dbReference type="Pfam" id="PF20431">
    <property type="entry name" value="E_motif"/>
    <property type="match status" value="1"/>
</dbReference>
<name>A0A822YBA6_NELNU</name>
<gene>
    <name evidence="1" type="ORF">HUJ06_031318</name>
</gene>
<comment type="caution">
    <text evidence="1">The sequence shown here is derived from an EMBL/GenBank/DDBJ whole genome shotgun (WGS) entry which is preliminary data.</text>
</comment>
<evidence type="ECO:0000313" key="2">
    <source>
        <dbReference type="Proteomes" id="UP000607653"/>
    </source>
</evidence>
<evidence type="ECO:0000313" key="1">
    <source>
        <dbReference type="EMBL" id="DAD29850.1"/>
    </source>
</evidence>
<dbReference type="GO" id="GO:0009451">
    <property type="term" value="P:RNA modification"/>
    <property type="evidence" value="ECO:0007669"/>
    <property type="project" value="InterPro"/>
</dbReference>
<dbReference type="InterPro" id="IPR046960">
    <property type="entry name" value="PPR_At4g14850-like_plant"/>
</dbReference>
<dbReference type="AlphaFoldDB" id="A0A822YBA6"/>
<sequence length="160" mass="18074">MENPSLLRPGHYACVVDLLSCSGHFLQAERFLEELPFDPRVGFWKALLGGCQTHSNTELVELAARKILALDPKDVSSYVMLSNAHSATGRWESVSMIRRENREKRMKRVPGSSWIEVKNNIHFFVNGDKRHIQSDEIYTVLTSCIQHLKDITSAFSVAGS</sequence>
<proteinExistence type="predicted"/>
<protein>
    <recommendedName>
        <fullName evidence="3">Pentatricopeptide repeat-containing protein</fullName>
    </recommendedName>
</protein>
<organism evidence="1 2">
    <name type="scientific">Nelumbo nucifera</name>
    <name type="common">Sacred lotus</name>
    <dbReference type="NCBI Taxonomy" id="4432"/>
    <lineage>
        <taxon>Eukaryota</taxon>
        <taxon>Viridiplantae</taxon>
        <taxon>Streptophyta</taxon>
        <taxon>Embryophyta</taxon>
        <taxon>Tracheophyta</taxon>
        <taxon>Spermatophyta</taxon>
        <taxon>Magnoliopsida</taxon>
        <taxon>Proteales</taxon>
        <taxon>Nelumbonaceae</taxon>
        <taxon>Nelumbo</taxon>
    </lineage>
</organism>
<dbReference type="PANTHER" id="PTHR47926">
    <property type="entry name" value="PENTATRICOPEPTIDE REPEAT-CONTAINING PROTEIN"/>
    <property type="match status" value="1"/>
</dbReference>
<dbReference type="PANTHER" id="PTHR47926:SF357">
    <property type="entry name" value="PENTATRICOPEPTIDE REPEAT-CONTAINING PROTEIN"/>
    <property type="match status" value="1"/>
</dbReference>
<evidence type="ECO:0008006" key="3">
    <source>
        <dbReference type="Google" id="ProtNLM"/>
    </source>
</evidence>